<name>A0A9J6QQN3_9FIRM</name>
<reference evidence="1" key="1">
    <citation type="submission" date="2022-09" db="EMBL/GenBank/DDBJ databases">
        <title>Culturomic study of gut microbiota in children with autism spectrum disorder.</title>
        <authorList>
            <person name="Efimov B.A."/>
            <person name="Chaplin A.V."/>
            <person name="Sokolova S.R."/>
            <person name="Pikina A.P."/>
            <person name="Korzhanova M."/>
            <person name="Belova V."/>
            <person name="Korostin D."/>
        </authorList>
    </citation>
    <scope>NUCLEOTIDE SEQUENCE</scope>
    <source>
        <strain evidence="1">ASD5510</strain>
    </source>
</reference>
<dbReference type="RefSeq" id="WP_148398931.1">
    <property type="nucleotide sequence ID" value="NZ_JAJAGH010000008.1"/>
</dbReference>
<dbReference type="Proteomes" id="UP001065549">
    <property type="component" value="Unassembled WGS sequence"/>
</dbReference>
<protein>
    <submittedName>
        <fullName evidence="1">Uncharacterized protein</fullName>
    </submittedName>
</protein>
<organism evidence="1 2">
    <name type="scientific">Hominibacterium faecale</name>
    <dbReference type="NCBI Taxonomy" id="2839743"/>
    <lineage>
        <taxon>Bacteria</taxon>
        <taxon>Bacillati</taxon>
        <taxon>Bacillota</taxon>
        <taxon>Clostridia</taxon>
        <taxon>Peptostreptococcales</taxon>
        <taxon>Anaerovoracaceae</taxon>
        <taxon>Hominibacterium</taxon>
    </lineage>
</organism>
<keyword evidence="2" id="KW-1185">Reference proteome</keyword>
<accession>A0A9J6QQN3</accession>
<evidence type="ECO:0000313" key="1">
    <source>
        <dbReference type="EMBL" id="MCU7378181.1"/>
    </source>
</evidence>
<comment type="caution">
    <text evidence="1">The sequence shown here is derived from an EMBL/GenBank/DDBJ whole genome shotgun (WGS) entry which is preliminary data.</text>
</comment>
<proteinExistence type="predicted"/>
<gene>
    <name evidence="1" type="ORF">OBO34_07415</name>
</gene>
<evidence type="ECO:0000313" key="2">
    <source>
        <dbReference type="Proteomes" id="UP001065549"/>
    </source>
</evidence>
<dbReference type="AlphaFoldDB" id="A0A9J6QQN3"/>
<dbReference type="EMBL" id="JAOSHN010000003">
    <property type="protein sequence ID" value="MCU7378181.1"/>
    <property type="molecule type" value="Genomic_DNA"/>
</dbReference>
<sequence length="64" mass="7217">MNRKIRVAPYGCGKMSIPTMKYVYDHGAEVVCAFSKTDRVVGKDIGALKVNASVRFMHLHQYVK</sequence>